<proteinExistence type="predicted"/>
<reference evidence="1 2" key="1">
    <citation type="submission" date="2013-06" db="EMBL/GenBank/DDBJ databases">
        <title>Whole genome shotgun sequence of Bacillus selenatarsenatis SF-1.</title>
        <authorList>
            <person name="Kuroda M."/>
            <person name="Sei K."/>
            <person name="Yamashita M."/>
            <person name="Ike M."/>
        </authorList>
    </citation>
    <scope>NUCLEOTIDE SEQUENCE [LARGE SCALE GENOMIC DNA]</scope>
    <source>
        <strain evidence="1 2">SF-1</strain>
    </source>
</reference>
<keyword evidence="2" id="KW-1185">Reference proteome</keyword>
<comment type="caution">
    <text evidence="1">The sequence shown here is derived from an EMBL/GenBank/DDBJ whole genome shotgun (WGS) entry which is preliminary data.</text>
</comment>
<dbReference type="OrthoDB" id="2428511at2"/>
<organism evidence="1 2">
    <name type="scientific">Mesobacillus selenatarsenatis (strain DSM 18680 / JCM 14380 / FERM P-15431 / SF-1)</name>
    <dbReference type="NCBI Taxonomy" id="1321606"/>
    <lineage>
        <taxon>Bacteria</taxon>
        <taxon>Bacillati</taxon>
        <taxon>Bacillota</taxon>
        <taxon>Bacilli</taxon>
        <taxon>Bacillales</taxon>
        <taxon>Bacillaceae</taxon>
        <taxon>Mesobacillus</taxon>
    </lineage>
</organism>
<accession>A0A0A8X245</accession>
<sequence>MSEPIALTKITVIQKDTPNKIREAYIGGFSEPLVFGVHGGVKQFYGVNPEVEYPSTLDYIVSAAGG</sequence>
<dbReference type="AlphaFoldDB" id="A0A0A8X245"/>
<gene>
    <name evidence="1" type="ORF">SAMD00020551_2135</name>
</gene>
<dbReference type="Proteomes" id="UP000031014">
    <property type="component" value="Unassembled WGS sequence"/>
</dbReference>
<protein>
    <submittedName>
        <fullName evidence="1">Uncharacterized protein</fullName>
    </submittedName>
</protein>
<name>A0A0A8X245_MESS1</name>
<dbReference type="STRING" id="1321606.SAMD00020551_2135"/>
<dbReference type="RefSeq" id="WP_041965787.1">
    <property type="nucleotide sequence ID" value="NZ_BASE01000044.1"/>
</dbReference>
<evidence type="ECO:0000313" key="2">
    <source>
        <dbReference type="Proteomes" id="UP000031014"/>
    </source>
</evidence>
<dbReference type="EMBL" id="BASE01000044">
    <property type="protein sequence ID" value="GAM13988.1"/>
    <property type="molecule type" value="Genomic_DNA"/>
</dbReference>
<evidence type="ECO:0000313" key="1">
    <source>
        <dbReference type="EMBL" id="GAM13988.1"/>
    </source>
</evidence>